<evidence type="ECO:0000313" key="4">
    <source>
        <dbReference type="EMBL" id="KKL47953.1"/>
    </source>
</evidence>
<feature type="domain" description="Phage capsid-like C-terminal" evidence="3">
    <location>
        <begin position="15"/>
        <end position="205"/>
    </location>
</feature>
<evidence type="ECO:0000259" key="3">
    <source>
        <dbReference type="Pfam" id="PF05065"/>
    </source>
</evidence>
<dbReference type="SUPFAM" id="SSF56563">
    <property type="entry name" value="Major capsid protein gp5"/>
    <property type="match status" value="1"/>
</dbReference>
<reference evidence="4" key="1">
    <citation type="journal article" date="2015" name="Nature">
        <title>Complex archaea that bridge the gap between prokaryotes and eukaryotes.</title>
        <authorList>
            <person name="Spang A."/>
            <person name="Saw J.H."/>
            <person name="Jorgensen S.L."/>
            <person name="Zaremba-Niedzwiedzka K."/>
            <person name="Martijn J."/>
            <person name="Lind A.E."/>
            <person name="van Eijk R."/>
            <person name="Schleper C."/>
            <person name="Guy L."/>
            <person name="Ettema T.J."/>
        </authorList>
    </citation>
    <scope>NUCLEOTIDE SEQUENCE</scope>
</reference>
<name>A0A0F9CF06_9ZZZZ</name>
<organism evidence="4">
    <name type="scientific">marine sediment metagenome</name>
    <dbReference type="NCBI Taxonomy" id="412755"/>
    <lineage>
        <taxon>unclassified sequences</taxon>
        <taxon>metagenomes</taxon>
        <taxon>ecological metagenomes</taxon>
    </lineage>
</organism>
<accession>A0A0F9CF06</accession>
<dbReference type="Pfam" id="PF05065">
    <property type="entry name" value="Phage_capsid"/>
    <property type="match status" value="1"/>
</dbReference>
<dbReference type="EMBL" id="LAZR01033482">
    <property type="protein sequence ID" value="KKL47953.1"/>
    <property type="molecule type" value="Genomic_DNA"/>
</dbReference>
<evidence type="ECO:0000256" key="2">
    <source>
        <dbReference type="ARBA" id="ARBA00022844"/>
    </source>
</evidence>
<sequence length="228" mass="24461">MALQTIAEGDKYSTTQLQAGVVEEIVDASPLFGLLPFDTILGNSLTYNRENTLGTAEFHDPGDTWTESTPTITPVTATLSILGGDADLDAFLKLTRSNHQDVQAQMLAMKAKAVARAAQSEMVYGDVDDINPKGFDGFHEILGVVTGNQDVLAGSTTNGGPGTFSKLDEMIDLVKPGPPDALMMTRRSRRQMRKLARGQGWDLALSQPGALARPILTYADIPILINGE</sequence>
<dbReference type="InterPro" id="IPR054612">
    <property type="entry name" value="Phage_capsid-like_C"/>
</dbReference>
<proteinExistence type="predicted"/>
<dbReference type="GO" id="GO:0044423">
    <property type="term" value="C:virion component"/>
    <property type="evidence" value="ECO:0007669"/>
    <property type="project" value="UniProtKB-KW"/>
</dbReference>
<comment type="subcellular location">
    <subcellularLocation>
        <location evidence="1">Virion</location>
    </subcellularLocation>
</comment>
<dbReference type="InterPro" id="IPR048813">
    <property type="entry name" value="GP7-like"/>
</dbReference>
<dbReference type="NCBIfam" id="NF045672">
    <property type="entry name" value="MCP_gp7_epsi_15"/>
    <property type="match status" value="1"/>
</dbReference>
<protein>
    <recommendedName>
        <fullName evidence="3">Phage capsid-like C-terminal domain-containing protein</fullName>
    </recommendedName>
</protein>
<keyword evidence="2" id="KW-0946">Virion</keyword>
<evidence type="ECO:0000256" key="1">
    <source>
        <dbReference type="ARBA" id="ARBA00004328"/>
    </source>
</evidence>
<gene>
    <name evidence="4" type="ORF">LCGC14_2330400</name>
</gene>
<dbReference type="AlphaFoldDB" id="A0A0F9CF06"/>
<comment type="caution">
    <text evidence="4">The sequence shown here is derived from an EMBL/GenBank/DDBJ whole genome shotgun (WGS) entry which is preliminary data.</text>
</comment>
<dbReference type="InterPro" id="IPR024455">
    <property type="entry name" value="Phage_capsid"/>
</dbReference>
<dbReference type="NCBIfam" id="TIGR01554">
    <property type="entry name" value="major_cap_HK97"/>
    <property type="match status" value="1"/>
</dbReference>